<dbReference type="Gene3D" id="3.40.50.300">
    <property type="entry name" value="P-loop containing nucleotide triphosphate hydrolases"/>
    <property type="match status" value="1"/>
</dbReference>
<keyword evidence="6 14" id="KW-0375">Hydrogen ion transport</keyword>
<dbReference type="CDD" id="cd01132">
    <property type="entry name" value="F1-ATPase_alpha_CD"/>
    <property type="match status" value="1"/>
</dbReference>
<dbReference type="Gene3D" id="2.40.30.20">
    <property type="match status" value="1"/>
</dbReference>
<evidence type="ECO:0000256" key="8">
    <source>
        <dbReference type="ARBA" id="ARBA00022967"/>
    </source>
</evidence>
<dbReference type="GO" id="GO:0043531">
    <property type="term" value="F:ADP binding"/>
    <property type="evidence" value="ECO:0007669"/>
    <property type="project" value="TreeGrafter"/>
</dbReference>
<evidence type="ECO:0000256" key="3">
    <source>
        <dbReference type="ARBA" id="ARBA00008936"/>
    </source>
</evidence>
<dbReference type="NCBIfam" id="TIGR03324">
    <property type="entry name" value="alt_F1F0_F1_al"/>
    <property type="match status" value="1"/>
</dbReference>
<dbReference type="Pfam" id="PF00006">
    <property type="entry name" value="ATP-synt_ab"/>
    <property type="match status" value="1"/>
</dbReference>
<dbReference type="SUPFAM" id="SSF47917">
    <property type="entry name" value="C-terminal domain of alpha and beta subunits of F1 ATP synthase"/>
    <property type="match status" value="1"/>
</dbReference>
<keyword evidence="14" id="KW-1003">Cell membrane</keyword>
<feature type="site" description="Required for activity" evidence="14">
    <location>
        <position position="369"/>
    </location>
</feature>
<keyword evidence="5 14" id="KW-0547">Nucleotide-binding</keyword>
<dbReference type="PANTHER" id="PTHR48082">
    <property type="entry name" value="ATP SYNTHASE SUBUNIT ALPHA, MITOCHONDRIAL"/>
    <property type="match status" value="1"/>
</dbReference>
<comment type="function">
    <text evidence="1 14">Produces ATP from ADP in the presence of a proton gradient across the membrane. The alpha chain is a regulatory subunit.</text>
</comment>
<organism evidence="17 18">
    <name type="scientific">Fodinibius roseus</name>
    <dbReference type="NCBI Taxonomy" id="1194090"/>
    <lineage>
        <taxon>Bacteria</taxon>
        <taxon>Pseudomonadati</taxon>
        <taxon>Balneolota</taxon>
        <taxon>Balneolia</taxon>
        <taxon>Balneolales</taxon>
        <taxon>Balneolaceae</taxon>
        <taxon>Fodinibius</taxon>
    </lineage>
</organism>
<protein>
    <recommendedName>
        <fullName evidence="14">ATP synthase subunit alpha</fullName>
        <ecNumber evidence="14">7.1.2.2</ecNumber>
    </recommendedName>
    <alternativeName>
        <fullName evidence="14">ATP synthase F1 sector subunit alpha</fullName>
    </alternativeName>
    <alternativeName>
        <fullName evidence="14">F-ATPase subunit alpha</fullName>
    </alternativeName>
</protein>
<dbReference type="STRING" id="1194090.SAMN05443144_10453"/>
<feature type="domain" description="ATP synthase alpha subunit C-terminal" evidence="16">
    <location>
        <begin position="378"/>
        <end position="501"/>
    </location>
</feature>
<dbReference type="InterPro" id="IPR033732">
    <property type="entry name" value="ATP_synth_F1_a_nt-bd_dom"/>
</dbReference>
<evidence type="ECO:0000256" key="11">
    <source>
        <dbReference type="ARBA" id="ARBA00023196"/>
    </source>
</evidence>
<dbReference type="HAMAP" id="MF_01346">
    <property type="entry name" value="ATP_synth_alpha_bact"/>
    <property type="match status" value="1"/>
</dbReference>
<comment type="subcellular location">
    <subcellularLocation>
        <location evidence="14">Cell membrane</location>
        <topology evidence="14">Peripheral membrane protein</topology>
    </subcellularLocation>
    <subcellularLocation>
        <location evidence="2">Membrane</location>
    </subcellularLocation>
</comment>
<evidence type="ECO:0000256" key="7">
    <source>
        <dbReference type="ARBA" id="ARBA00022840"/>
    </source>
</evidence>
<evidence type="ECO:0000256" key="1">
    <source>
        <dbReference type="ARBA" id="ARBA00003784"/>
    </source>
</evidence>
<evidence type="ECO:0000259" key="15">
    <source>
        <dbReference type="Pfam" id="PF00006"/>
    </source>
</evidence>
<dbReference type="AlphaFoldDB" id="A0A1M4X960"/>
<dbReference type="InterPro" id="IPR000194">
    <property type="entry name" value="ATPase_F1/V1/A1_a/bsu_nucl-bd"/>
</dbReference>
<evidence type="ECO:0000256" key="13">
    <source>
        <dbReference type="ARBA" id="ARBA00026013"/>
    </source>
</evidence>
<feature type="binding site" evidence="14">
    <location>
        <begin position="176"/>
        <end position="183"/>
    </location>
    <ligand>
        <name>ATP</name>
        <dbReference type="ChEBI" id="CHEBI:30616"/>
    </ligand>
</feature>
<evidence type="ECO:0000256" key="2">
    <source>
        <dbReference type="ARBA" id="ARBA00004370"/>
    </source>
</evidence>
<dbReference type="PANTHER" id="PTHR48082:SF2">
    <property type="entry name" value="ATP SYNTHASE SUBUNIT ALPHA, MITOCHONDRIAL"/>
    <property type="match status" value="1"/>
</dbReference>
<evidence type="ECO:0000259" key="16">
    <source>
        <dbReference type="Pfam" id="PF00306"/>
    </source>
</evidence>
<dbReference type="EC" id="7.1.2.2" evidence="14"/>
<comment type="catalytic activity">
    <reaction evidence="14">
        <text>ATP + H2O + 4 H(+)(in) = ADP + phosphate + 5 H(+)(out)</text>
        <dbReference type="Rhea" id="RHEA:57720"/>
        <dbReference type="ChEBI" id="CHEBI:15377"/>
        <dbReference type="ChEBI" id="CHEBI:15378"/>
        <dbReference type="ChEBI" id="CHEBI:30616"/>
        <dbReference type="ChEBI" id="CHEBI:43474"/>
        <dbReference type="ChEBI" id="CHEBI:456216"/>
        <dbReference type="EC" id="7.1.2.2"/>
    </reaction>
</comment>
<accession>A0A1M4X960</accession>
<proteinExistence type="inferred from homology"/>
<keyword evidence="9 14" id="KW-0406">Ion transport</keyword>
<dbReference type="GO" id="GO:0005886">
    <property type="term" value="C:plasma membrane"/>
    <property type="evidence" value="ECO:0007669"/>
    <property type="project" value="UniProtKB-SubCell"/>
</dbReference>
<keyword evidence="12 14" id="KW-0066">ATP synthesis</keyword>
<dbReference type="OrthoDB" id="9802718at2"/>
<keyword evidence="4 14" id="KW-0813">Transport</keyword>
<keyword evidence="10 14" id="KW-0472">Membrane</keyword>
<sequence>MTDRILDSVLEKSGARLDRALQRSPDMRLREYGVVMSVGEGFIRVRGLPHMGIDELVYIDTRERRVPGLVYNLDSGEAGIILLDEEQYVEAGDEVHRTSDILSVPVGEQLLGRVVDSIGRPLDGKKPLAANETLPVERPAPPIMHRSPVETPLQTGIKVIDALFPIGRGQRELIAGDRQIGKTAIAVDTIINQHDKGIICIYCGIGKQKAAVARVIADLREHGAMDYSIVVSAGSEDPVGLQYIAPYAATSIGEYFMERGKDVLIIYDDLTWHARAYRELALLLRRPPGREAYPGDIFYIHSRLLERSTRLKEEHGGGSLTALPIVETQAQNISAFIPTNLISITDGQLYLSPELFQKDVMPAIDAGKSVSRVGGAAQRPAYRSVTKKLRLAYAQFEELEAFSRFSSRLDEDTRKTIERGRLIRESLKQPQFEPLDIGEQMLLLLALISGLMDDIPLDRIEKAKREIREIYREHSDELNQKIDWQEDITEEERTYLLDLAETVLESLKKEQEHAET</sequence>
<dbReference type="InterPro" id="IPR005294">
    <property type="entry name" value="ATP_synth_F1_asu"/>
</dbReference>
<dbReference type="PROSITE" id="PS00152">
    <property type="entry name" value="ATPASE_ALPHA_BETA"/>
    <property type="match status" value="1"/>
</dbReference>
<evidence type="ECO:0000313" key="18">
    <source>
        <dbReference type="Proteomes" id="UP000184041"/>
    </source>
</evidence>
<evidence type="ECO:0000256" key="12">
    <source>
        <dbReference type="ARBA" id="ARBA00023310"/>
    </source>
</evidence>
<feature type="domain" description="ATPase F1/V1/A1 complex alpha/beta subunit nucleotide-binding" evidence="15">
    <location>
        <begin position="156"/>
        <end position="371"/>
    </location>
</feature>
<dbReference type="GO" id="GO:0005524">
    <property type="term" value="F:ATP binding"/>
    <property type="evidence" value="ECO:0007669"/>
    <property type="project" value="UniProtKB-UniRule"/>
</dbReference>
<dbReference type="RefSeq" id="WP_073060019.1">
    <property type="nucleotide sequence ID" value="NZ_FQUS01000004.1"/>
</dbReference>
<evidence type="ECO:0000256" key="10">
    <source>
        <dbReference type="ARBA" id="ARBA00023136"/>
    </source>
</evidence>
<dbReference type="GO" id="GO:0045259">
    <property type="term" value="C:proton-transporting ATP synthase complex"/>
    <property type="evidence" value="ECO:0007669"/>
    <property type="project" value="UniProtKB-KW"/>
</dbReference>
<keyword evidence="18" id="KW-1185">Reference proteome</keyword>
<comment type="subunit">
    <text evidence="13">F-type ATPases have 2 components, CF(1) - the catalytic core - and CF(0) - the membrane proton channel. CF(1) has five subunits: alpha(3), beta(3), gamma(1), delta(1), epsilon(1). CF(0) has four main subunits: a(1), b(1), b'(1) and c(9-12).</text>
</comment>
<evidence type="ECO:0000256" key="4">
    <source>
        <dbReference type="ARBA" id="ARBA00022448"/>
    </source>
</evidence>
<dbReference type="CDD" id="cd18113">
    <property type="entry name" value="ATP-synt_F1_alpha_C"/>
    <property type="match status" value="1"/>
</dbReference>
<dbReference type="FunFam" id="3.40.50.300:FF:000002">
    <property type="entry name" value="ATP synthase subunit alpha"/>
    <property type="match status" value="1"/>
</dbReference>
<comment type="similarity">
    <text evidence="3 14">Belongs to the ATPase alpha/beta chains family.</text>
</comment>
<keyword evidence="8 14" id="KW-1278">Translocase</keyword>
<dbReference type="SUPFAM" id="SSF52540">
    <property type="entry name" value="P-loop containing nucleoside triphosphate hydrolases"/>
    <property type="match status" value="1"/>
</dbReference>
<evidence type="ECO:0000313" key="17">
    <source>
        <dbReference type="EMBL" id="SHE89652.1"/>
    </source>
</evidence>
<evidence type="ECO:0000256" key="14">
    <source>
        <dbReference type="HAMAP-Rule" id="MF_01346"/>
    </source>
</evidence>
<dbReference type="Gene3D" id="1.20.150.20">
    <property type="entry name" value="ATP synthase alpha/beta chain, C-terminal domain"/>
    <property type="match status" value="1"/>
</dbReference>
<dbReference type="InterPro" id="IPR036121">
    <property type="entry name" value="ATPase_F1/V1/A1_a/bsu_N_sf"/>
</dbReference>
<dbReference type="SUPFAM" id="SSF50615">
    <property type="entry name" value="N-terminal domain of alpha and beta subunits of F1 ATP synthase"/>
    <property type="match status" value="1"/>
</dbReference>
<evidence type="ECO:0000256" key="5">
    <source>
        <dbReference type="ARBA" id="ARBA00022741"/>
    </source>
</evidence>
<keyword evidence="11 14" id="KW-0139">CF(1)</keyword>
<evidence type="ECO:0000256" key="9">
    <source>
        <dbReference type="ARBA" id="ARBA00023065"/>
    </source>
</evidence>
<dbReference type="Proteomes" id="UP000184041">
    <property type="component" value="Unassembled WGS sequence"/>
</dbReference>
<dbReference type="EMBL" id="FQUS01000004">
    <property type="protein sequence ID" value="SHE89652.1"/>
    <property type="molecule type" value="Genomic_DNA"/>
</dbReference>
<dbReference type="InterPro" id="IPR023366">
    <property type="entry name" value="ATP_synth_asu-like_sf"/>
</dbReference>
<name>A0A1M4X960_9BACT</name>
<dbReference type="InterPro" id="IPR038376">
    <property type="entry name" value="ATP_synth_asu_C_sf"/>
</dbReference>
<gene>
    <name evidence="14" type="primary">atpA</name>
    <name evidence="17" type="ORF">SAMN05443144_10453</name>
</gene>
<dbReference type="NCBIfam" id="NF009884">
    <property type="entry name" value="PRK13343.1"/>
    <property type="match status" value="1"/>
</dbReference>
<dbReference type="InterPro" id="IPR020003">
    <property type="entry name" value="ATPase_a/bsu_AS"/>
</dbReference>
<dbReference type="NCBIfam" id="TIGR00962">
    <property type="entry name" value="atpA"/>
    <property type="match status" value="1"/>
</dbReference>
<keyword evidence="7 14" id="KW-0067">ATP-binding</keyword>
<dbReference type="GO" id="GO:0046933">
    <property type="term" value="F:proton-transporting ATP synthase activity, rotational mechanism"/>
    <property type="evidence" value="ECO:0007669"/>
    <property type="project" value="UniProtKB-UniRule"/>
</dbReference>
<evidence type="ECO:0000256" key="6">
    <source>
        <dbReference type="ARBA" id="ARBA00022781"/>
    </source>
</evidence>
<dbReference type="Pfam" id="PF00306">
    <property type="entry name" value="ATP-synt_ab_C"/>
    <property type="match status" value="1"/>
</dbReference>
<dbReference type="InterPro" id="IPR027417">
    <property type="entry name" value="P-loop_NTPase"/>
</dbReference>
<reference evidence="17 18" key="1">
    <citation type="submission" date="2016-11" db="EMBL/GenBank/DDBJ databases">
        <authorList>
            <person name="Jaros S."/>
            <person name="Januszkiewicz K."/>
            <person name="Wedrychowicz H."/>
        </authorList>
    </citation>
    <scope>NUCLEOTIDE SEQUENCE [LARGE SCALE GENOMIC DNA]</scope>
    <source>
        <strain evidence="17 18">DSM 21986</strain>
    </source>
</reference>
<dbReference type="InterPro" id="IPR000793">
    <property type="entry name" value="ATP_synth_asu_C"/>
</dbReference>
<dbReference type="InterPro" id="IPR017710">
    <property type="entry name" value="Alt_ATP_synth_F1_asu"/>
</dbReference>